<comment type="caution">
    <text evidence="1">The sequence shown here is derived from an EMBL/GenBank/DDBJ whole genome shotgun (WGS) entry which is preliminary data.</text>
</comment>
<evidence type="ECO:0000313" key="1">
    <source>
        <dbReference type="EMBL" id="KAL2747105.1"/>
    </source>
</evidence>
<sequence length="83" mass="9590">MIPNNTLYIESCYYAESEMNLIMWTWSTKLWSGEGAVGPVSSFRSLFLKYSFKTHLAVIVNTGPIYNVLYSESIFIPYTLNNY</sequence>
<evidence type="ECO:0000313" key="2">
    <source>
        <dbReference type="Proteomes" id="UP001607303"/>
    </source>
</evidence>
<dbReference type="AlphaFoldDB" id="A0ABD2CPT4"/>
<name>A0ABD2CPT4_VESMC</name>
<proteinExistence type="predicted"/>
<gene>
    <name evidence="1" type="ORF">V1477_005475</name>
</gene>
<dbReference type="EMBL" id="JAYRBN010000037">
    <property type="protein sequence ID" value="KAL2747105.1"/>
    <property type="molecule type" value="Genomic_DNA"/>
</dbReference>
<organism evidence="1 2">
    <name type="scientific">Vespula maculifrons</name>
    <name type="common">Eastern yellow jacket</name>
    <name type="synonym">Wasp</name>
    <dbReference type="NCBI Taxonomy" id="7453"/>
    <lineage>
        <taxon>Eukaryota</taxon>
        <taxon>Metazoa</taxon>
        <taxon>Ecdysozoa</taxon>
        <taxon>Arthropoda</taxon>
        <taxon>Hexapoda</taxon>
        <taxon>Insecta</taxon>
        <taxon>Pterygota</taxon>
        <taxon>Neoptera</taxon>
        <taxon>Endopterygota</taxon>
        <taxon>Hymenoptera</taxon>
        <taxon>Apocrita</taxon>
        <taxon>Aculeata</taxon>
        <taxon>Vespoidea</taxon>
        <taxon>Vespidae</taxon>
        <taxon>Vespinae</taxon>
        <taxon>Vespula</taxon>
    </lineage>
</organism>
<reference evidence="1 2" key="1">
    <citation type="journal article" date="2024" name="Ann. Entomol. Soc. Am.">
        <title>Genomic analyses of the southern and eastern yellowjacket wasps (Hymenoptera: Vespidae) reveal evolutionary signatures of social life.</title>
        <authorList>
            <person name="Catto M.A."/>
            <person name="Caine P.B."/>
            <person name="Orr S.E."/>
            <person name="Hunt B.G."/>
            <person name="Goodisman M.A.D."/>
        </authorList>
    </citation>
    <scope>NUCLEOTIDE SEQUENCE [LARGE SCALE GENOMIC DNA]</scope>
    <source>
        <strain evidence="1">232</strain>
        <tissue evidence="1">Head and thorax</tissue>
    </source>
</reference>
<accession>A0ABD2CPT4</accession>
<protein>
    <submittedName>
        <fullName evidence="1">Uncharacterized protein</fullName>
    </submittedName>
</protein>
<keyword evidence="2" id="KW-1185">Reference proteome</keyword>
<dbReference type="Proteomes" id="UP001607303">
    <property type="component" value="Unassembled WGS sequence"/>
</dbReference>